<evidence type="ECO:0000256" key="1">
    <source>
        <dbReference type="SAM" id="MobiDB-lite"/>
    </source>
</evidence>
<evidence type="ECO:0000313" key="2">
    <source>
        <dbReference type="EMBL" id="RZC65585.1"/>
    </source>
</evidence>
<dbReference type="EMBL" id="CM010720">
    <property type="protein sequence ID" value="RZC65585.1"/>
    <property type="molecule type" value="Genomic_DNA"/>
</dbReference>
<proteinExistence type="predicted"/>
<reference evidence="2 3" key="1">
    <citation type="journal article" date="2018" name="Science">
        <title>The opium poppy genome and morphinan production.</title>
        <authorList>
            <person name="Guo L."/>
            <person name="Winzer T."/>
            <person name="Yang X."/>
            <person name="Li Y."/>
            <person name="Ning Z."/>
            <person name="He Z."/>
            <person name="Teodor R."/>
            <person name="Lu Y."/>
            <person name="Bowser T.A."/>
            <person name="Graham I.A."/>
            <person name="Ye K."/>
        </authorList>
    </citation>
    <scope>NUCLEOTIDE SEQUENCE [LARGE SCALE GENOMIC DNA]</scope>
    <source>
        <strain evidence="3">cv. HN1</strain>
        <tissue evidence="2">Leaves</tissue>
    </source>
</reference>
<dbReference type="Proteomes" id="UP000316621">
    <property type="component" value="Chromosome 6"/>
</dbReference>
<feature type="compositionally biased region" description="Basic residues" evidence="1">
    <location>
        <begin position="156"/>
        <end position="167"/>
    </location>
</feature>
<dbReference type="Gramene" id="RZC65585">
    <property type="protein sequence ID" value="RZC65585"/>
    <property type="gene ID" value="C5167_009273"/>
</dbReference>
<evidence type="ECO:0000313" key="3">
    <source>
        <dbReference type="Proteomes" id="UP000316621"/>
    </source>
</evidence>
<feature type="region of interest" description="Disordered" evidence="1">
    <location>
        <begin position="43"/>
        <end position="89"/>
    </location>
</feature>
<sequence>MHMMGIERILSSEHDHLKQENSTADSFVVDIDNLSQVTLHDIDHHHQHHRDINTPPNSNTNRSLSRKVSSQRGVGNGGGGGGAENESSNKEIGFVNGDVCVSANKLMSTFVDLPQVVMASNVSSSVETTQNMININVNQKMVTVAAAESNNNSKLMKKRSHSKHHNQMKSSSQPRNWMMDPRRILFFFASLGAPSRFIMTYTVKHGNNNTDILYTLDREIQWRRERCLTTTMSYNLVFDYQRGKCVRLSEQLTLS</sequence>
<name>A0A4Y7K0U0_PAPSO</name>
<dbReference type="PANTHER" id="PTHR34064">
    <property type="entry name" value="OS04G0672300 PROTEIN"/>
    <property type="match status" value="1"/>
</dbReference>
<organism evidence="2 3">
    <name type="scientific">Papaver somniferum</name>
    <name type="common">Opium poppy</name>
    <dbReference type="NCBI Taxonomy" id="3469"/>
    <lineage>
        <taxon>Eukaryota</taxon>
        <taxon>Viridiplantae</taxon>
        <taxon>Streptophyta</taxon>
        <taxon>Embryophyta</taxon>
        <taxon>Tracheophyta</taxon>
        <taxon>Spermatophyta</taxon>
        <taxon>Magnoliopsida</taxon>
        <taxon>Ranunculales</taxon>
        <taxon>Papaveraceae</taxon>
        <taxon>Papaveroideae</taxon>
        <taxon>Papaver</taxon>
    </lineage>
</organism>
<feature type="compositionally biased region" description="Gly residues" evidence="1">
    <location>
        <begin position="74"/>
        <end position="83"/>
    </location>
</feature>
<dbReference type="AlphaFoldDB" id="A0A4Y7K0U0"/>
<dbReference type="STRING" id="3469.A0A4Y7K0U0"/>
<accession>A0A4Y7K0U0</accession>
<feature type="compositionally biased region" description="Polar residues" evidence="1">
    <location>
        <begin position="54"/>
        <end position="72"/>
    </location>
</feature>
<gene>
    <name evidence="2" type="ORF">C5167_009273</name>
</gene>
<keyword evidence="3" id="KW-1185">Reference proteome</keyword>
<dbReference type="PANTHER" id="PTHR34064:SF4">
    <property type="entry name" value="PROTEIN, PUTATIVE-RELATED"/>
    <property type="match status" value="1"/>
</dbReference>
<protein>
    <submittedName>
        <fullName evidence="2">Uncharacterized protein</fullName>
    </submittedName>
</protein>
<feature type="region of interest" description="Disordered" evidence="1">
    <location>
        <begin position="156"/>
        <end position="175"/>
    </location>
</feature>